<feature type="region of interest" description="Disordered" evidence="1">
    <location>
        <begin position="1"/>
        <end position="29"/>
    </location>
</feature>
<evidence type="ECO:0000313" key="2">
    <source>
        <dbReference type="Ensembl" id="ENSPNAP00000001311.2"/>
    </source>
</evidence>
<dbReference type="Ensembl" id="ENSPNAT00000012383.2">
    <property type="protein sequence ID" value="ENSPNAP00000001311.2"/>
    <property type="gene ID" value="ENSPNAG00000008094.2"/>
</dbReference>
<feature type="region of interest" description="Disordered" evidence="1">
    <location>
        <begin position="252"/>
        <end position="274"/>
    </location>
</feature>
<feature type="region of interest" description="Disordered" evidence="1">
    <location>
        <begin position="62"/>
        <end position="93"/>
    </location>
</feature>
<reference evidence="2 3" key="1">
    <citation type="submission" date="2020-10" db="EMBL/GenBank/DDBJ databases">
        <title>Pygocentrus nattereri (red-bellied piranha) genome, fPygNat1, primary haplotype.</title>
        <authorList>
            <person name="Myers G."/>
            <person name="Meyer A."/>
            <person name="Karagic N."/>
            <person name="Pippel M."/>
            <person name="Winkler S."/>
            <person name="Tracey A."/>
            <person name="Wood J."/>
            <person name="Formenti G."/>
            <person name="Howe K."/>
            <person name="Fedrigo O."/>
            <person name="Jarvis E.D."/>
        </authorList>
    </citation>
    <scope>NUCLEOTIDE SEQUENCE [LARGE SCALE GENOMIC DNA]</scope>
</reference>
<feature type="compositionally biased region" description="Low complexity" evidence="1">
    <location>
        <begin position="80"/>
        <end position="93"/>
    </location>
</feature>
<dbReference type="Proteomes" id="UP001501920">
    <property type="component" value="Chromosome 21"/>
</dbReference>
<keyword evidence="3" id="KW-1185">Reference proteome</keyword>
<sequence length="769" mass="85212">MEYPPNKRLKGLQNDAPVEKDPFGDDEDFTQDDLEEIDIIASQAITGNGQLASAKRTFGSISSYSGEQSKAPVREGRKTFSFGNNSPSSSSSVFNNIERQRNDAFGNGQIDKDRDELYYSRLEAQQAELKIKLKEVEDQILMKNGEIRVLRDSLRLANQEKEQQRQANLALERERASIQSEKEKELSKKVESLQSELHFKEAEMNEMRSKLQSSERGGRLVGTPIRNNTNSPGSHAFVTRETFSAELSVKSLTSKGHHAEGGKQDQGKTKKQAVDSDVALNPDGQHKGRFLLNLLLQHPLEPSSLGLCHLLCLSPEALPCLFSQSSYTSPASSAGSSTSSTDSRFLHRPQAHFFQLQSLAMSGLTVLAHGLPTCSGTLPPHITCPAAVHLLPLLNYHISLYCQTLESINRSGKSPLRGSSLSGSSESSVASTIEESLSSQEEFALAAVKALYHIVTESSEAARIVLCGQEGEYLDKSSDHRLSNEPQTGDGNFAEKLNGELQAQHPLLKRLFQLVDMKFVNSAGQREAVVNSSFKAVCALAERAEEDQLWRLKVLMSSQVLAQSLSLESAYATVYLSVRLMALVADCEEIATKICSLNNVCPLVRVFHYITSRPEKSATEDMWSCLEVEVVRLLAKLFTQKTSTWAALISESSCQCSNEVVRTVIVALHRQWLSIKGQEKHVGGVQTWTNPRVQLLREALMLLHWLLLNDSSFSVHCLDVLHIYHQVIPAIRETFRKIPDLSESEELAIEEICRPEAEDVEDMDIDGGS</sequence>
<evidence type="ECO:0000313" key="3">
    <source>
        <dbReference type="Proteomes" id="UP001501920"/>
    </source>
</evidence>
<dbReference type="STRING" id="42514.ENSPNAP00000001311"/>
<accession>A0A3B4BS26</accession>
<name>A0A3B4BS26_PYGNA</name>
<reference evidence="2" key="3">
    <citation type="submission" date="2025-09" db="UniProtKB">
        <authorList>
            <consortium name="Ensembl"/>
        </authorList>
    </citation>
    <scope>IDENTIFICATION</scope>
</reference>
<protein>
    <recommendedName>
        <fullName evidence="4">ATR interacting protein</fullName>
    </recommendedName>
</protein>
<dbReference type="AlphaFoldDB" id="A0A3B4BS26"/>
<gene>
    <name evidence="2" type="primary">ATRIP</name>
</gene>
<dbReference type="PANTHER" id="PTHR28594">
    <property type="entry name" value="ATR-INTERACTING PROTEIN"/>
    <property type="match status" value="1"/>
</dbReference>
<proteinExistence type="predicted"/>
<dbReference type="PANTHER" id="PTHR28594:SF1">
    <property type="entry name" value="ATR-INTERACTING PROTEIN"/>
    <property type="match status" value="1"/>
</dbReference>
<feature type="compositionally biased region" description="Basic and acidic residues" evidence="1">
    <location>
        <begin position="257"/>
        <end position="274"/>
    </location>
</feature>
<dbReference type="GO" id="GO:0006281">
    <property type="term" value="P:DNA repair"/>
    <property type="evidence" value="ECO:0007669"/>
    <property type="project" value="TreeGrafter"/>
</dbReference>
<evidence type="ECO:0000256" key="1">
    <source>
        <dbReference type="SAM" id="MobiDB-lite"/>
    </source>
</evidence>
<dbReference type="GeneID" id="108431555"/>
<evidence type="ECO:0008006" key="4">
    <source>
        <dbReference type="Google" id="ProtNLM"/>
    </source>
</evidence>
<dbReference type="GO" id="GO:0000077">
    <property type="term" value="P:DNA damage checkpoint signaling"/>
    <property type="evidence" value="ECO:0007669"/>
    <property type="project" value="InterPro"/>
</dbReference>
<organism evidence="2 3">
    <name type="scientific">Pygocentrus nattereri</name>
    <name type="common">Red-bellied piranha</name>
    <dbReference type="NCBI Taxonomy" id="42514"/>
    <lineage>
        <taxon>Eukaryota</taxon>
        <taxon>Metazoa</taxon>
        <taxon>Chordata</taxon>
        <taxon>Craniata</taxon>
        <taxon>Vertebrata</taxon>
        <taxon>Euteleostomi</taxon>
        <taxon>Actinopterygii</taxon>
        <taxon>Neopterygii</taxon>
        <taxon>Teleostei</taxon>
        <taxon>Ostariophysi</taxon>
        <taxon>Characiformes</taxon>
        <taxon>Characoidei</taxon>
        <taxon>Pygocentrus</taxon>
    </lineage>
</organism>
<feature type="region of interest" description="Disordered" evidence="1">
    <location>
        <begin position="209"/>
        <end position="235"/>
    </location>
</feature>
<reference evidence="2" key="2">
    <citation type="submission" date="2025-08" db="UniProtKB">
        <authorList>
            <consortium name="Ensembl"/>
        </authorList>
    </citation>
    <scope>IDENTIFICATION</scope>
</reference>
<dbReference type="GeneTree" id="ENSGT00940000166455"/>
<dbReference type="InterPro" id="IPR033349">
    <property type="entry name" value="ATRIP"/>
</dbReference>